<dbReference type="RefSeq" id="WP_209658959.1">
    <property type="nucleotide sequence ID" value="NZ_JAGGLI010000003.1"/>
</dbReference>
<feature type="domain" description="Peptidase M16 N-terminal" evidence="1">
    <location>
        <begin position="58"/>
        <end position="176"/>
    </location>
</feature>
<dbReference type="Pfam" id="PF00675">
    <property type="entry name" value="Peptidase_M16"/>
    <property type="match status" value="1"/>
</dbReference>
<organism evidence="3 4">
    <name type="scientific">Acetoanaerobium pronyense</name>
    <dbReference type="NCBI Taxonomy" id="1482736"/>
    <lineage>
        <taxon>Bacteria</taxon>
        <taxon>Bacillati</taxon>
        <taxon>Bacillota</taxon>
        <taxon>Clostridia</taxon>
        <taxon>Peptostreptococcales</taxon>
        <taxon>Filifactoraceae</taxon>
        <taxon>Acetoanaerobium</taxon>
    </lineage>
</organism>
<accession>A0ABS4KG05</accession>
<dbReference type="NCBIfam" id="NF047421">
    <property type="entry name" value="YfmH_fam"/>
    <property type="match status" value="1"/>
</dbReference>
<dbReference type="InterPro" id="IPR011249">
    <property type="entry name" value="Metalloenz_LuxS/M16"/>
</dbReference>
<protein>
    <submittedName>
        <fullName evidence="3">Zn-dependent peptidase</fullName>
    </submittedName>
</protein>
<dbReference type="PANTHER" id="PTHR11851:SF134">
    <property type="entry name" value="ZINC-DEPENDENT PROTEASE"/>
    <property type="match status" value="1"/>
</dbReference>
<dbReference type="InterPro" id="IPR050361">
    <property type="entry name" value="MPP/UQCRC_Complex"/>
</dbReference>
<dbReference type="PANTHER" id="PTHR11851">
    <property type="entry name" value="METALLOPROTEASE"/>
    <property type="match status" value="1"/>
</dbReference>
<feature type="domain" description="Peptidase M16 C-terminal" evidence="2">
    <location>
        <begin position="182"/>
        <end position="363"/>
    </location>
</feature>
<proteinExistence type="predicted"/>
<dbReference type="InterPro" id="IPR007863">
    <property type="entry name" value="Peptidase_M16_C"/>
</dbReference>
<sequence length="431" mass="49976">MNIIKNELLKEEVYHEKLSNNMNVFFMKKKGFTKKYAVLATNYGSNDLKFISPHTGEEIKVNEGIAHFLEHKMFEQSDGSNAFDRFAEIGANANAFTNFNMTAYLFSCTERFYEGLDHLISYVQSPYFTDENVEKEKGIIAQEIKMYDDNPDWKLFFNTLKAMYKVHPNSIDIAGTVESIYKITKEELYSCYNTFYSPSNMALFVIGDLEFDEVLKSVKETVKDEHMFEGEVKRIFELETDELRTKEITEELEVSIPMFSIGFKDKLNTLGENTDIMKKSITTEIIHDLLFKKGTALYEELYMEGLIFGGFSSDYTEHTDYGYSIISGESKDVNKVRARIMQAIEESKINGLNEEDFERIKKKKIGGFIKLFDSIEFIANNYLSYYFKGMDLLGYYEALLDIKIDDVNERLKEHFTEDMSVLSVINPKLKS</sequence>
<dbReference type="SUPFAM" id="SSF63411">
    <property type="entry name" value="LuxS/MPP-like metallohydrolase"/>
    <property type="match status" value="2"/>
</dbReference>
<evidence type="ECO:0000259" key="1">
    <source>
        <dbReference type="Pfam" id="PF00675"/>
    </source>
</evidence>
<dbReference type="InterPro" id="IPR011765">
    <property type="entry name" value="Pept_M16_N"/>
</dbReference>
<dbReference type="EMBL" id="JAGGLI010000003">
    <property type="protein sequence ID" value="MBP2026678.1"/>
    <property type="molecule type" value="Genomic_DNA"/>
</dbReference>
<evidence type="ECO:0000313" key="3">
    <source>
        <dbReference type="EMBL" id="MBP2026678.1"/>
    </source>
</evidence>
<comment type="caution">
    <text evidence="3">The sequence shown here is derived from an EMBL/GenBank/DDBJ whole genome shotgun (WGS) entry which is preliminary data.</text>
</comment>
<evidence type="ECO:0000259" key="2">
    <source>
        <dbReference type="Pfam" id="PF05193"/>
    </source>
</evidence>
<evidence type="ECO:0000313" key="4">
    <source>
        <dbReference type="Proteomes" id="UP001314903"/>
    </source>
</evidence>
<gene>
    <name evidence="3" type="ORF">J2Z35_000467</name>
</gene>
<dbReference type="Gene3D" id="3.30.830.10">
    <property type="entry name" value="Metalloenzyme, LuxS/M16 peptidase-like"/>
    <property type="match status" value="2"/>
</dbReference>
<reference evidence="3 4" key="1">
    <citation type="submission" date="2021-03" db="EMBL/GenBank/DDBJ databases">
        <title>Genomic Encyclopedia of Type Strains, Phase IV (KMG-IV): sequencing the most valuable type-strain genomes for metagenomic binning, comparative biology and taxonomic classification.</title>
        <authorList>
            <person name="Goeker M."/>
        </authorList>
    </citation>
    <scope>NUCLEOTIDE SEQUENCE [LARGE SCALE GENOMIC DNA]</scope>
    <source>
        <strain evidence="3 4">DSM 27512</strain>
    </source>
</reference>
<keyword evidence="4" id="KW-1185">Reference proteome</keyword>
<dbReference type="Pfam" id="PF05193">
    <property type="entry name" value="Peptidase_M16_C"/>
    <property type="match status" value="1"/>
</dbReference>
<dbReference type="Proteomes" id="UP001314903">
    <property type="component" value="Unassembled WGS sequence"/>
</dbReference>
<name>A0ABS4KG05_9FIRM</name>